<dbReference type="InterPro" id="IPR045199">
    <property type="entry name" value="ATAD2-like"/>
</dbReference>
<name>A0ABP0Y0U9_9ROSI</name>
<accession>A0ABP0Y0U9</accession>
<feature type="compositionally biased region" description="Polar residues" evidence="8">
    <location>
        <begin position="920"/>
        <end position="930"/>
    </location>
</feature>
<dbReference type="SUPFAM" id="SSF52540">
    <property type="entry name" value="P-loop containing nucleoside triphosphate hydrolases"/>
    <property type="match status" value="1"/>
</dbReference>
<evidence type="ECO:0000256" key="4">
    <source>
        <dbReference type="ARBA" id="ARBA00022771"/>
    </source>
</evidence>
<dbReference type="Pfam" id="PF00004">
    <property type="entry name" value="AAA"/>
    <property type="match status" value="1"/>
</dbReference>
<dbReference type="CDD" id="cd15571">
    <property type="entry name" value="ePHD"/>
    <property type="match status" value="1"/>
</dbReference>
<dbReference type="PANTHER" id="PTHR23069">
    <property type="entry name" value="AAA DOMAIN-CONTAINING"/>
    <property type="match status" value="1"/>
</dbReference>
<comment type="similarity">
    <text evidence="1">Belongs to the AAA ATPase family.</text>
</comment>
<dbReference type="InterPro" id="IPR027417">
    <property type="entry name" value="P-loop_NTPase"/>
</dbReference>
<organism evidence="10 11">
    <name type="scientific">Citrullus colocynthis</name>
    <name type="common">colocynth</name>
    <dbReference type="NCBI Taxonomy" id="252529"/>
    <lineage>
        <taxon>Eukaryota</taxon>
        <taxon>Viridiplantae</taxon>
        <taxon>Streptophyta</taxon>
        <taxon>Embryophyta</taxon>
        <taxon>Tracheophyta</taxon>
        <taxon>Spermatophyta</taxon>
        <taxon>Magnoliopsida</taxon>
        <taxon>eudicotyledons</taxon>
        <taxon>Gunneridae</taxon>
        <taxon>Pentapetalae</taxon>
        <taxon>rosids</taxon>
        <taxon>fabids</taxon>
        <taxon>Cucurbitales</taxon>
        <taxon>Cucurbitaceae</taxon>
        <taxon>Benincaseae</taxon>
        <taxon>Citrullus</taxon>
    </lineage>
</organism>
<evidence type="ECO:0000256" key="1">
    <source>
        <dbReference type="ARBA" id="ARBA00006914"/>
    </source>
</evidence>
<protein>
    <recommendedName>
        <fullName evidence="9">PHD-type domain-containing protein</fullName>
    </recommendedName>
</protein>
<keyword evidence="6" id="KW-0067">ATP-binding</keyword>
<dbReference type="PANTHER" id="PTHR23069:SF7">
    <property type="entry name" value="P-LOOP CONTAINING NUCLEOSIDE TRIPHOSPHATE HYDROLASES SUPERFAMILY PROTEIN"/>
    <property type="match status" value="1"/>
</dbReference>
<dbReference type="PROSITE" id="PS51805">
    <property type="entry name" value="EPHD"/>
    <property type="match status" value="1"/>
</dbReference>
<evidence type="ECO:0000256" key="8">
    <source>
        <dbReference type="SAM" id="MobiDB-lite"/>
    </source>
</evidence>
<dbReference type="Gene3D" id="1.10.8.60">
    <property type="match status" value="1"/>
</dbReference>
<dbReference type="InterPro" id="IPR034732">
    <property type="entry name" value="EPHD"/>
</dbReference>
<dbReference type="InterPro" id="IPR003593">
    <property type="entry name" value="AAA+_ATPase"/>
</dbReference>
<dbReference type="InterPro" id="IPR003959">
    <property type="entry name" value="ATPase_AAA_core"/>
</dbReference>
<dbReference type="Gene3D" id="3.30.40.10">
    <property type="entry name" value="Zinc/RING finger domain, C3HC4 (zinc finger)"/>
    <property type="match status" value="1"/>
</dbReference>
<feature type="compositionally biased region" description="Basic and acidic residues" evidence="8">
    <location>
        <begin position="909"/>
        <end position="919"/>
    </location>
</feature>
<evidence type="ECO:0000313" key="11">
    <source>
        <dbReference type="Proteomes" id="UP001642487"/>
    </source>
</evidence>
<dbReference type="Pfam" id="PF17862">
    <property type="entry name" value="AAA_lid_3"/>
    <property type="match status" value="1"/>
</dbReference>
<feature type="region of interest" description="Disordered" evidence="8">
    <location>
        <begin position="905"/>
        <end position="930"/>
    </location>
</feature>
<keyword evidence="7" id="KW-0103">Bromodomain</keyword>
<evidence type="ECO:0000256" key="2">
    <source>
        <dbReference type="ARBA" id="ARBA00022723"/>
    </source>
</evidence>
<evidence type="ECO:0000256" key="3">
    <source>
        <dbReference type="ARBA" id="ARBA00022741"/>
    </source>
</evidence>
<dbReference type="PROSITE" id="PS00674">
    <property type="entry name" value="AAA"/>
    <property type="match status" value="1"/>
</dbReference>
<dbReference type="Gene3D" id="3.40.50.300">
    <property type="entry name" value="P-loop containing nucleotide triphosphate hydrolases"/>
    <property type="match status" value="1"/>
</dbReference>
<evidence type="ECO:0000256" key="6">
    <source>
        <dbReference type="ARBA" id="ARBA00022840"/>
    </source>
</evidence>
<keyword evidence="4" id="KW-0863">Zinc-finger</keyword>
<dbReference type="Proteomes" id="UP001642487">
    <property type="component" value="Chromosome 11"/>
</dbReference>
<evidence type="ECO:0000313" key="10">
    <source>
        <dbReference type="EMBL" id="CAK9314053.1"/>
    </source>
</evidence>
<keyword evidence="5" id="KW-0862">Zinc</keyword>
<reference evidence="10 11" key="1">
    <citation type="submission" date="2024-03" db="EMBL/GenBank/DDBJ databases">
        <authorList>
            <person name="Gkanogiannis A."/>
            <person name="Becerra Lopez-Lavalle L."/>
        </authorList>
    </citation>
    <scope>NUCLEOTIDE SEQUENCE [LARGE SCALE GENOMIC DNA]</scope>
</reference>
<dbReference type="Pfam" id="PF13771">
    <property type="entry name" value="zf-HC5HC2H"/>
    <property type="match status" value="1"/>
</dbReference>
<evidence type="ECO:0000256" key="5">
    <source>
        <dbReference type="ARBA" id="ARBA00022833"/>
    </source>
</evidence>
<evidence type="ECO:0000259" key="9">
    <source>
        <dbReference type="PROSITE" id="PS51805"/>
    </source>
</evidence>
<keyword evidence="3" id="KW-0547">Nucleotide-binding</keyword>
<dbReference type="EMBL" id="OZ021745">
    <property type="protein sequence ID" value="CAK9314053.1"/>
    <property type="molecule type" value="Genomic_DNA"/>
</dbReference>
<dbReference type="InterPro" id="IPR041569">
    <property type="entry name" value="AAA_lid_3"/>
</dbReference>
<proteinExistence type="inferred from homology"/>
<feature type="region of interest" description="Disordered" evidence="8">
    <location>
        <begin position="223"/>
        <end position="243"/>
    </location>
</feature>
<feature type="domain" description="PHD-type" evidence="9">
    <location>
        <begin position="59"/>
        <end position="199"/>
    </location>
</feature>
<feature type="region of interest" description="Disordered" evidence="8">
    <location>
        <begin position="1"/>
        <end position="26"/>
    </location>
</feature>
<keyword evidence="11" id="KW-1185">Reference proteome</keyword>
<dbReference type="InterPro" id="IPR013083">
    <property type="entry name" value="Znf_RING/FYVE/PHD"/>
</dbReference>
<evidence type="ECO:0000256" key="7">
    <source>
        <dbReference type="ARBA" id="ARBA00023117"/>
    </source>
</evidence>
<gene>
    <name evidence="10" type="ORF">CITCOLO1_LOCUS5794</name>
</gene>
<sequence>MKWKQKNEGVSDESDDERDSKGGNGVEELCVKRRRREMDEEEDVNIGCDWKREKHENEWRHCELCGGGSDGKPLILMENKHEINDGFGDEDGWLGHLVGPINDHNAIPRIWLHYQCVIWSPEVRLPLYIVHFAKSGSLENVNAALKRGKSLKCTHCRRRGATLGCRVEQCQKTYHLACARSNGCKFDHKQFLMACTDHRHIFQVGAELDSDQIKWRGEKREFKMGKHSPNDHAHKKEDKWIEKHDDSEEEIVEPTFIGGAATNSTSKREEEIEKEKLVMEGWESVAGLQNVIQCMKEAIVLPLLYPELFHALAITPPRGVLLHGYPGTGKTHVVRALVASCARAHKRVAYFSRKGADCLGKYVGDSEKHLNKLFQVAEACQPSIIFFDEIDGLAPSRTTQQDHTHNSVVSTLLALLDGLKSRGSVVVIGATNRPNAIDPALRRPGRFDREIYFPLPSLEDRISILSLYTQKWPKTLDSNPPLLHWIAAKTSGFAGADLQALCTQTAINALKRNFPLKQVLSASKNTCHPHPTHLPLPVVVVEDKDWLEALSTCPPPCSRRDASIAANEMASSPLPFHLIPCLIRPLSTLLVSLYMEESICLPKTLFKAATIIKSVIVSALERKKMVNSNKWWFHVDDFIQDIEVANEIERKWQGSGVHILEHSSFANSHKFISEEGEEDTSSTTNQTSLDLGNSFGFRIMIAGNPRSGQRHLASCILNCFVEHVVIRKVDMATISLGYTTLGQGIAYTFANCLSRESCLIFMPRVDLWAIESVHDGQNSEHDTHYYSSEEQCIRKATVQRASSAWAIFMDQVESFSHSTPFIFLATSEIPFLQLPREIRHFFLNDLSNCKMLGARPHKIPRFSIQIDDSTSNRNLLINQAAAKLSNDLLKLLVLLIHQNNYVDQHPKHRESINEDKEPKATNTTTSSMEDTSLNSTISMFGYQILQNPQYSQLCWVTSNFKEGPSANISKSQWEDWKFNSCVLHPTSPLDGIQTEENFGMVKGLVAVGLSATRGVYTSLQEVCFGVRAVLTVLVEKVNAKVAAGKDRLRYIQLSSQAASLEDNVYSWAYELQSKLEQDSALNIGMPKQIDDPSSLPISKCSINCCWDCLNILHVVTKEIVRHEFRSKRFDWSTESIHETVMSMSANLLTGVRKLFVDGKANHSFYETERRENYDKLLESYNLASCSCKISRNMIVMPLECSCHLLKRSSSLEGKHSHLNSKFIFRNNILVDEDPREEVSFHCNFENLCLSSLIQLIVMIKKHFS</sequence>
<dbReference type="SMART" id="SM00382">
    <property type="entry name" value="AAA"/>
    <property type="match status" value="1"/>
</dbReference>
<dbReference type="InterPro" id="IPR003960">
    <property type="entry name" value="ATPase_AAA_CS"/>
</dbReference>
<keyword evidence="2" id="KW-0479">Metal-binding</keyword>